<dbReference type="AlphaFoldDB" id="A0A401GRL5"/>
<feature type="compositionally biased region" description="Low complexity" evidence="1">
    <location>
        <begin position="289"/>
        <end position="314"/>
    </location>
</feature>
<protein>
    <submittedName>
        <fullName evidence="2">Uncharacterized protein</fullName>
    </submittedName>
</protein>
<proteinExistence type="predicted"/>
<sequence length="589" mass="63255">MGFFSSRRAELSETPLHDDKSVVRIIRSRFYGKAKGKERDTDSESYTRSPQSLSSPTLFHSGDRNSFVSTYDSGTGGPSRSTHWNGSSAPSTPSSLSRRGDHVGNTPTPRASTDAVTMTLAQRLNELATANSEGLLSDEEYRLLRQNLFERFASGSAVPTETPLVRMSGSHMAGDGRTSLHDRRPSSNFQIPSSRTHSVRSNKSLASTVTSLLRRATSKRVISMSPRGGADAISVFSISSSMASSAVDGGSSFPRTLSKHTSDGSIRTSMQQSRRHALSSEHTPHVPDSVTPSRSSTRTRQRSGSSVPPSSFPGAAAAALDTKYTHLSDDNLPSDDQAETVKDIRTQIELVEAEGRRLLDAFNGLELSTLTRRQRRPPVIPPLSLGNPIDVTGLNADRRSLRAGKDIDSLSFKSSGSIRTTRSMKRSPSSRKMRTATSTATLVSQPSHLVHRGSMSSMSSRSKAGGSVLQPHVGLASSSSVNLARSTGHLPLATVAETEGKASNSSRTSGTGKNWLDASADGLPASASGQSTAGKATGAEEDEEIQAMEAELTDIRKRRAGVTARYEARLEYLRARLKGAELREKILRK</sequence>
<gene>
    <name evidence="2" type="ORF">SCP_0700520</name>
</gene>
<feature type="compositionally biased region" description="Polar residues" evidence="1">
    <location>
        <begin position="44"/>
        <end position="86"/>
    </location>
</feature>
<accession>A0A401GRL5</accession>
<organism evidence="2 3">
    <name type="scientific">Sparassis crispa</name>
    <dbReference type="NCBI Taxonomy" id="139825"/>
    <lineage>
        <taxon>Eukaryota</taxon>
        <taxon>Fungi</taxon>
        <taxon>Dikarya</taxon>
        <taxon>Basidiomycota</taxon>
        <taxon>Agaricomycotina</taxon>
        <taxon>Agaricomycetes</taxon>
        <taxon>Polyporales</taxon>
        <taxon>Sparassidaceae</taxon>
        <taxon>Sparassis</taxon>
    </lineage>
</organism>
<feature type="compositionally biased region" description="Polar residues" evidence="1">
    <location>
        <begin position="436"/>
        <end position="447"/>
    </location>
</feature>
<keyword evidence="3" id="KW-1185">Reference proteome</keyword>
<evidence type="ECO:0000313" key="2">
    <source>
        <dbReference type="EMBL" id="GBE84872.1"/>
    </source>
</evidence>
<feature type="region of interest" description="Disordered" evidence="1">
    <location>
        <begin position="166"/>
        <end position="206"/>
    </location>
</feature>
<evidence type="ECO:0000256" key="1">
    <source>
        <dbReference type="SAM" id="MobiDB-lite"/>
    </source>
</evidence>
<feature type="compositionally biased region" description="Low complexity" evidence="1">
    <location>
        <begin position="452"/>
        <end position="467"/>
    </location>
</feature>
<dbReference type="RefSeq" id="XP_027615785.1">
    <property type="nucleotide sequence ID" value="XM_027759984.1"/>
</dbReference>
<feature type="region of interest" description="Disordered" evidence="1">
    <location>
        <begin position="413"/>
        <end position="471"/>
    </location>
</feature>
<dbReference type="OrthoDB" id="3367070at2759"/>
<dbReference type="GeneID" id="38781789"/>
<feature type="region of interest" description="Disordered" evidence="1">
    <location>
        <begin position="27"/>
        <end position="114"/>
    </location>
</feature>
<comment type="caution">
    <text evidence="2">The sequence shown here is derived from an EMBL/GenBank/DDBJ whole genome shotgun (WGS) entry which is preliminary data.</text>
</comment>
<feature type="region of interest" description="Disordered" evidence="1">
    <location>
        <begin position="494"/>
        <end position="543"/>
    </location>
</feature>
<feature type="region of interest" description="Disordered" evidence="1">
    <location>
        <begin position="245"/>
        <end position="314"/>
    </location>
</feature>
<name>A0A401GRL5_9APHY</name>
<feature type="compositionally biased region" description="Basic residues" evidence="1">
    <location>
        <begin position="422"/>
        <end position="434"/>
    </location>
</feature>
<evidence type="ECO:0000313" key="3">
    <source>
        <dbReference type="Proteomes" id="UP000287166"/>
    </source>
</evidence>
<dbReference type="Proteomes" id="UP000287166">
    <property type="component" value="Unassembled WGS sequence"/>
</dbReference>
<dbReference type="InParanoid" id="A0A401GRL5"/>
<feature type="compositionally biased region" description="Polar residues" evidence="1">
    <location>
        <begin position="105"/>
        <end position="114"/>
    </location>
</feature>
<dbReference type="EMBL" id="BFAD01000007">
    <property type="protein sequence ID" value="GBE84872.1"/>
    <property type="molecule type" value="Genomic_DNA"/>
</dbReference>
<feature type="compositionally biased region" description="Polar residues" evidence="1">
    <location>
        <begin position="501"/>
        <end position="512"/>
    </location>
</feature>
<feature type="compositionally biased region" description="Polar residues" evidence="1">
    <location>
        <begin position="186"/>
        <end position="206"/>
    </location>
</feature>
<dbReference type="STRING" id="139825.A0A401GRL5"/>
<feature type="compositionally biased region" description="Polar residues" evidence="1">
    <location>
        <begin position="263"/>
        <end position="272"/>
    </location>
</feature>
<reference evidence="2 3" key="1">
    <citation type="journal article" date="2018" name="Sci. Rep.">
        <title>Genome sequence of the cauliflower mushroom Sparassis crispa (Hanabiratake) and its association with beneficial usage.</title>
        <authorList>
            <person name="Kiyama R."/>
            <person name="Furutani Y."/>
            <person name="Kawaguchi K."/>
            <person name="Nakanishi T."/>
        </authorList>
    </citation>
    <scope>NUCLEOTIDE SEQUENCE [LARGE SCALE GENOMIC DNA]</scope>
</reference>
<feature type="compositionally biased region" description="Low complexity" evidence="1">
    <location>
        <begin position="87"/>
        <end position="97"/>
    </location>
</feature>